<evidence type="ECO:0000256" key="2">
    <source>
        <dbReference type="SAM" id="SignalP"/>
    </source>
</evidence>
<protein>
    <submittedName>
        <fullName evidence="3">Uncharacterized protein</fullName>
    </submittedName>
</protein>
<feature type="compositionally biased region" description="Polar residues" evidence="1">
    <location>
        <begin position="242"/>
        <end position="251"/>
    </location>
</feature>
<sequence>MLCIQLIVLEILRLIVFLLGAQSVTSLVDHLQYFEWHDLGRLVSSLQSCRQHFINDSHYLTVFAQEKLNAVKRDDKKDAAYKERVLCYLLSHAVAWNCVPARRVILSNLRKVTRAVKLEMLLSLLAQSVLSSDHPLLAQDERHTQPAAPTSTLDETRQAIFGYTTLNNPYLAHKGPISSTPTRIKEERRVSFRPGYNQHPADKLQSDKFQELFRIPGKLEGAANRKSEPTDRAIPSPLPSLSRRTTNNQSYIPRKPNGGDPGDDSSDDGYPIRNGISVLGEPFPGKTHRTLDLTLGSHTLIASSNLLTHPPGTAIQILWPDGY</sequence>
<organism evidence="3 4">
    <name type="scientific">Sphaerobolus stellatus (strain SS14)</name>
    <dbReference type="NCBI Taxonomy" id="990650"/>
    <lineage>
        <taxon>Eukaryota</taxon>
        <taxon>Fungi</taxon>
        <taxon>Dikarya</taxon>
        <taxon>Basidiomycota</taxon>
        <taxon>Agaricomycotina</taxon>
        <taxon>Agaricomycetes</taxon>
        <taxon>Phallomycetidae</taxon>
        <taxon>Geastrales</taxon>
        <taxon>Sphaerobolaceae</taxon>
        <taxon>Sphaerobolus</taxon>
    </lineage>
</organism>
<accession>A0A0C9UNK2</accession>
<keyword evidence="4" id="KW-1185">Reference proteome</keyword>
<dbReference type="EMBL" id="KN837354">
    <property type="protein sequence ID" value="KIJ26855.1"/>
    <property type="molecule type" value="Genomic_DNA"/>
</dbReference>
<feature type="signal peptide" evidence="2">
    <location>
        <begin position="1"/>
        <end position="26"/>
    </location>
</feature>
<dbReference type="OrthoDB" id="31183at2759"/>
<evidence type="ECO:0000313" key="3">
    <source>
        <dbReference type="EMBL" id="KIJ26855.1"/>
    </source>
</evidence>
<feature type="region of interest" description="Disordered" evidence="1">
    <location>
        <begin position="219"/>
        <end position="283"/>
    </location>
</feature>
<name>A0A0C9UNK2_SPHS4</name>
<dbReference type="AlphaFoldDB" id="A0A0C9UNK2"/>
<evidence type="ECO:0000256" key="1">
    <source>
        <dbReference type="SAM" id="MobiDB-lite"/>
    </source>
</evidence>
<keyword evidence="2" id="KW-0732">Signal</keyword>
<reference evidence="3 4" key="1">
    <citation type="submission" date="2014-06" db="EMBL/GenBank/DDBJ databases">
        <title>Evolutionary Origins and Diversification of the Mycorrhizal Mutualists.</title>
        <authorList>
            <consortium name="DOE Joint Genome Institute"/>
            <consortium name="Mycorrhizal Genomics Consortium"/>
            <person name="Kohler A."/>
            <person name="Kuo A."/>
            <person name="Nagy L.G."/>
            <person name="Floudas D."/>
            <person name="Copeland A."/>
            <person name="Barry K.W."/>
            <person name="Cichocki N."/>
            <person name="Veneault-Fourrey C."/>
            <person name="LaButti K."/>
            <person name="Lindquist E.A."/>
            <person name="Lipzen A."/>
            <person name="Lundell T."/>
            <person name="Morin E."/>
            <person name="Murat C."/>
            <person name="Riley R."/>
            <person name="Ohm R."/>
            <person name="Sun H."/>
            <person name="Tunlid A."/>
            <person name="Henrissat B."/>
            <person name="Grigoriev I.V."/>
            <person name="Hibbett D.S."/>
            <person name="Martin F."/>
        </authorList>
    </citation>
    <scope>NUCLEOTIDE SEQUENCE [LARGE SCALE GENOMIC DNA]</scope>
    <source>
        <strain evidence="3 4">SS14</strain>
    </source>
</reference>
<feature type="chain" id="PRO_5002204268" evidence="2">
    <location>
        <begin position="27"/>
        <end position="323"/>
    </location>
</feature>
<gene>
    <name evidence="3" type="ORF">M422DRAFT_272002</name>
</gene>
<dbReference type="Proteomes" id="UP000054279">
    <property type="component" value="Unassembled WGS sequence"/>
</dbReference>
<dbReference type="HOGENOM" id="CLU_860984_0_0_1"/>
<proteinExistence type="predicted"/>
<evidence type="ECO:0000313" key="4">
    <source>
        <dbReference type="Proteomes" id="UP000054279"/>
    </source>
</evidence>